<dbReference type="InterPro" id="IPR045053">
    <property type="entry name" value="MAN-like"/>
</dbReference>
<evidence type="ECO:0000256" key="5">
    <source>
        <dbReference type="ARBA" id="ARBA00022723"/>
    </source>
</evidence>
<dbReference type="InterPro" id="IPR001853">
    <property type="entry name" value="DSBA-like_thioredoxin_dom"/>
</dbReference>
<keyword evidence="12" id="KW-1185">Reference proteome</keyword>
<dbReference type="PANTHER" id="PTHR31451:SF40">
    <property type="entry name" value="GLYCOSIDE HYDROLASE FAMILY 5 DOMAIN-CONTAINING PROTEIN"/>
    <property type="match status" value="1"/>
</dbReference>
<evidence type="ECO:0000313" key="12">
    <source>
        <dbReference type="Proteomes" id="UP001056012"/>
    </source>
</evidence>
<evidence type="ECO:0000259" key="9">
    <source>
        <dbReference type="Pfam" id="PF01323"/>
    </source>
</evidence>
<dbReference type="GO" id="GO:0016702">
    <property type="term" value="F:oxidoreductase activity, acting on single donors with incorporation of molecular oxygen, incorporation of two atoms of oxygen"/>
    <property type="evidence" value="ECO:0007669"/>
    <property type="project" value="UniProtKB-ARBA"/>
</dbReference>
<dbReference type="GO" id="GO:0019441">
    <property type="term" value="P:L-tryptophan catabolic process to kynurenine"/>
    <property type="evidence" value="ECO:0007669"/>
    <property type="project" value="InterPro"/>
</dbReference>
<dbReference type="InterPro" id="IPR036249">
    <property type="entry name" value="Thioredoxin-like_sf"/>
</dbReference>
<dbReference type="EC" id="3.2.1.78" evidence="4"/>
<comment type="similarity">
    <text evidence="3">Belongs to the indoleamine 2,3-dioxygenase family.</text>
</comment>
<dbReference type="Pfam" id="PF26410">
    <property type="entry name" value="GH5_mannosidase"/>
    <property type="match status" value="1"/>
</dbReference>
<dbReference type="OrthoDB" id="406631at2759"/>
<dbReference type="Proteomes" id="UP001056012">
    <property type="component" value="Chromosome 5"/>
</dbReference>
<dbReference type="Pfam" id="PF01231">
    <property type="entry name" value="IDO"/>
    <property type="match status" value="1"/>
</dbReference>
<evidence type="ECO:0000256" key="1">
    <source>
        <dbReference type="ARBA" id="ARBA00001678"/>
    </source>
</evidence>
<dbReference type="SUPFAM" id="SSF140959">
    <property type="entry name" value="Indolic compounds 2,3-dioxygenase-like"/>
    <property type="match status" value="1"/>
</dbReference>
<keyword evidence="6 11" id="KW-0378">Hydrolase</keyword>
<keyword evidence="8" id="KW-0326">Glycosidase</keyword>
<accession>A0A9Q9DTK7</accession>
<evidence type="ECO:0000313" key="11">
    <source>
        <dbReference type="EMBL" id="USP79958.1"/>
    </source>
</evidence>
<feature type="domain" description="Glycoside hydrolase family 5" evidence="10">
    <location>
        <begin position="649"/>
        <end position="1094"/>
    </location>
</feature>
<comment type="catalytic activity">
    <reaction evidence="1">
        <text>Random hydrolysis of (1-&gt;4)-beta-D-mannosidic linkages in mannans, galactomannans and glucomannans.</text>
        <dbReference type="EC" id="3.2.1.78"/>
    </reaction>
</comment>
<dbReference type="AlphaFoldDB" id="A0A9Q9DTK7"/>
<dbReference type="GO" id="GO:0020037">
    <property type="term" value="F:heme binding"/>
    <property type="evidence" value="ECO:0007669"/>
    <property type="project" value="InterPro"/>
</dbReference>
<reference evidence="11" key="1">
    <citation type="submission" date="2021-12" db="EMBL/GenBank/DDBJ databases">
        <title>Curvularia clavata genome.</title>
        <authorList>
            <person name="Cao Y."/>
        </authorList>
    </citation>
    <scope>NUCLEOTIDE SEQUENCE</scope>
    <source>
        <strain evidence="11">Yc1106</strain>
    </source>
</reference>
<dbReference type="Gene3D" id="3.20.20.80">
    <property type="entry name" value="Glycosidases"/>
    <property type="match status" value="1"/>
</dbReference>
<dbReference type="FunFam" id="3.20.20.80:FF:000299">
    <property type="entry name" value="Uncharacterized protein"/>
    <property type="match status" value="1"/>
</dbReference>
<dbReference type="Gene3D" id="1.20.58.480">
    <property type="match status" value="1"/>
</dbReference>
<proteinExistence type="inferred from homology"/>
<evidence type="ECO:0000256" key="4">
    <source>
        <dbReference type="ARBA" id="ARBA00012706"/>
    </source>
</evidence>
<comment type="similarity">
    <text evidence="2">Belongs to the glycosyl hydrolase 5 (cellulase A) family.</text>
</comment>
<gene>
    <name evidence="11" type="ORF">yc1106_07232</name>
</gene>
<dbReference type="SUPFAM" id="SSF52833">
    <property type="entry name" value="Thioredoxin-like"/>
    <property type="match status" value="1"/>
</dbReference>
<feature type="domain" description="DSBA-like thioredoxin" evidence="9">
    <location>
        <begin position="5"/>
        <end position="195"/>
    </location>
</feature>
<dbReference type="InterPro" id="IPR037217">
    <property type="entry name" value="Trp/Indoleamine_2_3_dOase-like"/>
</dbReference>
<evidence type="ECO:0000256" key="3">
    <source>
        <dbReference type="ARBA" id="ARBA00007119"/>
    </source>
</evidence>
<dbReference type="Pfam" id="PF01323">
    <property type="entry name" value="DSBA"/>
    <property type="match status" value="1"/>
</dbReference>
<dbReference type="Gene3D" id="3.40.30.10">
    <property type="entry name" value="Glutaredoxin"/>
    <property type="match status" value="1"/>
</dbReference>
<evidence type="ECO:0000256" key="2">
    <source>
        <dbReference type="ARBA" id="ARBA00005641"/>
    </source>
</evidence>
<dbReference type="InterPro" id="IPR017853">
    <property type="entry name" value="GH"/>
</dbReference>
<evidence type="ECO:0000256" key="7">
    <source>
        <dbReference type="ARBA" id="ARBA00023004"/>
    </source>
</evidence>
<evidence type="ECO:0000259" key="10">
    <source>
        <dbReference type="Pfam" id="PF26410"/>
    </source>
</evidence>
<protein>
    <recommendedName>
        <fullName evidence="4">mannan endo-1,4-beta-mannosidase</fullName>
        <ecNumber evidence="4">3.2.1.78</ecNumber>
    </recommendedName>
</protein>
<dbReference type="CDD" id="cd03024">
    <property type="entry name" value="DsbA_FrnE"/>
    <property type="match status" value="1"/>
</dbReference>
<dbReference type="VEuPathDB" id="FungiDB:yc1106_07232"/>
<organism evidence="11 12">
    <name type="scientific">Curvularia clavata</name>
    <dbReference type="NCBI Taxonomy" id="95742"/>
    <lineage>
        <taxon>Eukaryota</taxon>
        <taxon>Fungi</taxon>
        <taxon>Dikarya</taxon>
        <taxon>Ascomycota</taxon>
        <taxon>Pezizomycotina</taxon>
        <taxon>Dothideomycetes</taxon>
        <taxon>Pleosporomycetidae</taxon>
        <taxon>Pleosporales</taxon>
        <taxon>Pleosporineae</taxon>
        <taxon>Pleosporaceae</taxon>
        <taxon>Curvularia</taxon>
    </lineage>
</organism>
<keyword evidence="5" id="KW-0479">Metal-binding</keyword>
<dbReference type="GO" id="GO:0016985">
    <property type="term" value="F:mannan endo-1,4-beta-mannosidase activity"/>
    <property type="evidence" value="ECO:0007669"/>
    <property type="project" value="UniProtKB-EC"/>
</dbReference>
<keyword evidence="7" id="KW-0408">Iron</keyword>
<dbReference type="EMBL" id="CP089278">
    <property type="protein sequence ID" value="USP79958.1"/>
    <property type="molecule type" value="Genomic_DNA"/>
</dbReference>
<evidence type="ECO:0000256" key="6">
    <source>
        <dbReference type="ARBA" id="ARBA00022801"/>
    </source>
</evidence>
<dbReference type="SUPFAM" id="SSF51445">
    <property type="entry name" value="(Trans)glycosidases"/>
    <property type="match status" value="1"/>
</dbReference>
<evidence type="ECO:0000256" key="8">
    <source>
        <dbReference type="ARBA" id="ARBA00023295"/>
    </source>
</evidence>
<dbReference type="PANTHER" id="PTHR31451">
    <property type="match status" value="1"/>
</dbReference>
<sequence>MTNFQVNIVSDTVCPWCYVGKKRLEQGIAAYKAKHPDSNDTFSTSWFPFYLNPDAGKSINKQQAYESKFGKERTAMMQERLSEIGKAEGINFKYGGNTGNTRDSHRLVQLAKTKGSQMQTRVIEELFAAYFENEKDITTQEVLTEAGVKAGLDEKEIKEWLESGKGGAEVDKEVLQARQQHITGVPHFTINDQALNWIKRSAVSELGTIVTVAASWYNRFEWLGIAAWLEQPNPISTRNKKVKDIEALAEQHELGEILYELIQEDGAGSWPPNANHDTPVWPPAFRPYMDIYLEMAPLLPRQTPSLNEQENIKRILVFRQRFRDSLRERVNLVEVIQLLKAADTGRWTGLTRDVYNAFYCCIASSRHAYRWATIPVVKVAQLEKEVNLPEELTEPWTLMQQHFGCASEAGNNTSNIVLKFNTKGEYMYEINAGMAPELLAAEVAFARIFYDVEILGVPIYCDMVCAVVAFSHGDTAACAKHVASVASQLRLVTGKYLENMHSKVIAQSIWLSRIQGFYAWGIGHFDADKNQWEKYDGLSGNQVLLFQALDAFLGIEQYLLPRDQERNVPKRQRELCHALRKHSFRSRLSDLVYDGNVADISRSIDAILKRLRIVKMKTSLQLLLASLAAGSVLPRNDHGSNEHAISDGDFVYVNGTRLYNKDGLYYLTGMNYWACMNLAASESAGGNYSRLVTELDQMAAHGVNHLRIMASSEGAPTPQPFRMTPALQEAPGEYNEEIFKGLDICLAEMSKRGMRATMTLNNEWQWSGGFAQYVSWATNNTKIPYPSSWNLTAPPQREIPGTGWGDYTQEGVDAAPYSEFTAYANLIYNNTQAEQWYKDHIKTVMNRRNTVTGKLYTEDPTIMTWQLANEPQPSDQLGYTGPYSIFLEPNPNDLLFPWVDRISSYIHSMSSHQLISVGLESKQGEYYFKRVHNFSTVSYATTHCWVQNWGVYDMYNASDANLKASQDFARDFMKNSSRWAMDIGKPVFLEEFGMARDNWLNKNKEYPYLSSASTTHKDAYFTTIIGTVMDEFRNGGAYVGTCPWAYGGVYRPETQQANEFGMVWAGDPPHEAPGWYDVFDQDHAMEIVKAQQVMIEQWIAEKGNATHH</sequence>
<dbReference type="GO" id="GO:0046872">
    <property type="term" value="F:metal ion binding"/>
    <property type="evidence" value="ECO:0007669"/>
    <property type="project" value="UniProtKB-KW"/>
</dbReference>
<dbReference type="InterPro" id="IPR000898">
    <property type="entry name" value="Indolamine_dOase"/>
</dbReference>
<name>A0A9Q9DTK7_CURCL</name>
<dbReference type="InterPro" id="IPR001547">
    <property type="entry name" value="Glyco_hydro_5"/>
</dbReference>